<feature type="transmembrane region" description="Helical" evidence="1">
    <location>
        <begin position="21"/>
        <end position="42"/>
    </location>
</feature>
<accession>A0A7I9V9U5</accession>
<dbReference type="Pfam" id="PF14030">
    <property type="entry name" value="DUF4245"/>
    <property type="match status" value="1"/>
</dbReference>
<evidence type="ECO:0000256" key="1">
    <source>
        <dbReference type="SAM" id="Phobius"/>
    </source>
</evidence>
<dbReference type="OrthoDB" id="4772660at2"/>
<keyword evidence="3" id="KW-1185">Reference proteome</keyword>
<name>A0A7I9V9U5_9ACTN</name>
<keyword evidence="1" id="KW-0472">Membrane</keyword>
<comment type="caution">
    <text evidence="2">The sequence shown here is derived from an EMBL/GenBank/DDBJ whole genome shotgun (WGS) entry which is preliminary data.</text>
</comment>
<reference evidence="3" key="1">
    <citation type="submission" date="2019-06" db="EMBL/GenBank/DDBJ databases">
        <title>Gordonia isolated from sludge of a wastewater treatment plant.</title>
        <authorList>
            <person name="Tamura T."/>
            <person name="Aoyama K."/>
            <person name="Kang Y."/>
            <person name="Saito S."/>
            <person name="Akiyama N."/>
            <person name="Yazawa K."/>
            <person name="Gonoi T."/>
            <person name="Mikami Y."/>
        </authorList>
    </citation>
    <scope>NUCLEOTIDE SEQUENCE [LARGE SCALE GENOMIC DNA]</scope>
    <source>
        <strain evidence="3">NBRC 107696</strain>
    </source>
</reference>
<evidence type="ECO:0000313" key="3">
    <source>
        <dbReference type="Proteomes" id="UP000444960"/>
    </source>
</evidence>
<organism evidence="2 3">
    <name type="scientific">Gordonia spumicola</name>
    <dbReference type="NCBI Taxonomy" id="589161"/>
    <lineage>
        <taxon>Bacteria</taxon>
        <taxon>Bacillati</taxon>
        <taxon>Actinomycetota</taxon>
        <taxon>Actinomycetes</taxon>
        <taxon>Mycobacteriales</taxon>
        <taxon>Gordoniaceae</taxon>
        <taxon>Gordonia</taxon>
    </lineage>
</organism>
<proteinExistence type="predicted"/>
<dbReference type="Proteomes" id="UP000444960">
    <property type="component" value="Unassembled WGS sequence"/>
</dbReference>
<keyword evidence="1" id="KW-0812">Transmembrane</keyword>
<protein>
    <submittedName>
        <fullName evidence="2">Membrane protein</fullName>
    </submittedName>
</protein>
<sequence>MAVMAEKPRILQDGRDMMWSLIPLAVLILIVAGVAGSCSWGFGKDATAQNVPHFDVSGGLHADAATLKFPIRDPKVPADWQPNSGSTQNVEASLSSNVGWITGDGAYVQLTQTDGAEEALMNQLLGDDTSATGTRQIGGRTWVTYENPDHKKAWIADFGDVRIAVKTSGKDSTMQTLAEAVSAAAPIVSTLPKPTG</sequence>
<evidence type="ECO:0000313" key="2">
    <source>
        <dbReference type="EMBL" id="GEE01853.1"/>
    </source>
</evidence>
<dbReference type="InterPro" id="IPR025339">
    <property type="entry name" value="DUF4245"/>
</dbReference>
<keyword evidence="1" id="KW-1133">Transmembrane helix</keyword>
<dbReference type="EMBL" id="BJOV01000005">
    <property type="protein sequence ID" value="GEE01853.1"/>
    <property type="molecule type" value="Genomic_DNA"/>
</dbReference>
<dbReference type="AlphaFoldDB" id="A0A7I9V9U5"/>
<gene>
    <name evidence="2" type="ORF">nbrc107696_22990</name>
</gene>